<dbReference type="AlphaFoldDB" id="A0A485KCM0"/>
<name>A0A485KCM0_9STRA</name>
<sequence>MEQTADEVAPPSFNFANGVAHARRDSDTASIFANKWVRHFRFDDRPDMTAGPISTPPMPLPRRAKTAFVRSNTSTGYQDFNKATTVPPLARQHSMQPVGHGLKPPLGKPIKTTPSTSSTAVHDTTTTTTDDVVVDKDFAAILDRIRQCVATIQGIRTEFDRLLPPTTTKGPI</sequence>
<dbReference type="EMBL" id="CAADRA010000394">
    <property type="protein sequence ID" value="VFT79994.1"/>
    <property type="molecule type" value="Genomic_DNA"/>
</dbReference>
<reference evidence="2 3" key="1">
    <citation type="submission" date="2019-03" db="EMBL/GenBank/DDBJ databases">
        <authorList>
            <person name="Gaulin E."/>
            <person name="Dumas B."/>
        </authorList>
    </citation>
    <scope>NUCLEOTIDE SEQUENCE [LARGE SCALE GENOMIC DNA]</scope>
    <source>
        <strain evidence="2">CBS 568.67</strain>
    </source>
</reference>
<dbReference type="EMBL" id="VJMH01000394">
    <property type="protein sequence ID" value="KAF0716511.1"/>
    <property type="molecule type" value="Genomic_DNA"/>
</dbReference>
<evidence type="ECO:0000313" key="1">
    <source>
        <dbReference type="EMBL" id="KAF0716511.1"/>
    </source>
</evidence>
<keyword evidence="3" id="KW-1185">Reference proteome</keyword>
<accession>A0A485KCM0</accession>
<gene>
    <name evidence="2" type="primary">Aste57867_2805</name>
    <name evidence="1" type="ORF">As57867_002798</name>
    <name evidence="2" type="ORF">ASTE57867_2805</name>
</gene>
<protein>
    <submittedName>
        <fullName evidence="2">Aste57867_2805 protein</fullName>
    </submittedName>
</protein>
<evidence type="ECO:0000313" key="2">
    <source>
        <dbReference type="EMBL" id="VFT79994.1"/>
    </source>
</evidence>
<dbReference type="Proteomes" id="UP000332933">
    <property type="component" value="Unassembled WGS sequence"/>
</dbReference>
<proteinExistence type="predicted"/>
<reference evidence="1" key="2">
    <citation type="submission" date="2019-06" db="EMBL/GenBank/DDBJ databases">
        <title>Genomics analysis of Aphanomyces spp. identifies a new class of oomycete effector associated with host adaptation.</title>
        <authorList>
            <person name="Gaulin E."/>
        </authorList>
    </citation>
    <scope>NUCLEOTIDE SEQUENCE</scope>
    <source>
        <strain evidence="1">CBS 578.67</strain>
    </source>
</reference>
<evidence type="ECO:0000313" key="3">
    <source>
        <dbReference type="Proteomes" id="UP000332933"/>
    </source>
</evidence>
<organism evidence="2 3">
    <name type="scientific">Aphanomyces stellatus</name>
    <dbReference type="NCBI Taxonomy" id="120398"/>
    <lineage>
        <taxon>Eukaryota</taxon>
        <taxon>Sar</taxon>
        <taxon>Stramenopiles</taxon>
        <taxon>Oomycota</taxon>
        <taxon>Saprolegniomycetes</taxon>
        <taxon>Saprolegniales</taxon>
        <taxon>Verrucalvaceae</taxon>
        <taxon>Aphanomyces</taxon>
    </lineage>
</organism>